<dbReference type="InterPro" id="IPR051170">
    <property type="entry name" value="Neural/epithelial_adhesion"/>
</dbReference>
<dbReference type="PROSITE" id="PS50835">
    <property type="entry name" value="IG_LIKE"/>
    <property type="match status" value="1"/>
</dbReference>
<dbReference type="GO" id="GO:0043005">
    <property type="term" value="C:neuron projection"/>
    <property type="evidence" value="ECO:0007669"/>
    <property type="project" value="TreeGrafter"/>
</dbReference>
<evidence type="ECO:0000313" key="6">
    <source>
        <dbReference type="Proteomes" id="UP000079169"/>
    </source>
</evidence>
<dbReference type="SUPFAM" id="SSF48726">
    <property type="entry name" value="Immunoglobulin"/>
    <property type="match status" value="1"/>
</dbReference>
<dbReference type="Proteomes" id="UP000079169">
    <property type="component" value="Unplaced"/>
</dbReference>
<dbReference type="SMART" id="SM00409">
    <property type="entry name" value="IG"/>
    <property type="match status" value="1"/>
</dbReference>
<dbReference type="RefSeq" id="XP_026688114.1">
    <property type="nucleotide sequence ID" value="XM_026832313.1"/>
</dbReference>
<reference evidence="7" key="1">
    <citation type="submission" date="2025-08" db="UniProtKB">
        <authorList>
            <consortium name="RefSeq"/>
        </authorList>
    </citation>
    <scope>IDENTIFICATION</scope>
</reference>
<keyword evidence="6" id="KW-1185">Reference proteome</keyword>
<evidence type="ECO:0000256" key="3">
    <source>
        <dbReference type="ARBA" id="ARBA00023157"/>
    </source>
</evidence>
<feature type="non-terminal residue" evidence="7">
    <location>
        <position position="1"/>
    </location>
</feature>
<accession>A0A3Q0JI82</accession>
<dbReference type="AlphaFoldDB" id="A0A3Q0JI82"/>
<protein>
    <submittedName>
        <fullName evidence="7">Lachesin-like</fullName>
    </submittedName>
</protein>
<feature type="non-terminal residue" evidence="7">
    <location>
        <position position="90"/>
    </location>
</feature>
<dbReference type="GeneID" id="113472533"/>
<name>A0A3Q0JI82_DIACI</name>
<keyword evidence="3" id="KW-1015">Disulfide bond</keyword>
<evidence type="ECO:0000256" key="4">
    <source>
        <dbReference type="ARBA" id="ARBA00023319"/>
    </source>
</evidence>
<evidence type="ECO:0000313" key="7">
    <source>
        <dbReference type="RefSeq" id="XP_026688114.1"/>
    </source>
</evidence>
<dbReference type="InterPro" id="IPR036179">
    <property type="entry name" value="Ig-like_dom_sf"/>
</dbReference>
<keyword evidence="2" id="KW-0677">Repeat</keyword>
<dbReference type="PANTHER" id="PTHR12231:SF253">
    <property type="entry name" value="DPR-INTERACTING PROTEIN ETA, ISOFORM B-RELATED"/>
    <property type="match status" value="1"/>
</dbReference>
<keyword evidence="1" id="KW-0732">Signal</keyword>
<dbReference type="InterPro" id="IPR003598">
    <property type="entry name" value="Ig_sub2"/>
</dbReference>
<dbReference type="FunFam" id="2.60.40.10:FF:001233">
    <property type="entry name" value="Uncharacterized protein, isoform B"/>
    <property type="match status" value="1"/>
</dbReference>
<dbReference type="PaxDb" id="121845-A0A3Q0JI82"/>
<dbReference type="Gene3D" id="2.60.40.10">
    <property type="entry name" value="Immunoglobulins"/>
    <property type="match status" value="1"/>
</dbReference>
<dbReference type="PANTHER" id="PTHR12231">
    <property type="entry name" value="CTX-RELATED TYPE I TRANSMEMBRANE PROTEIN"/>
    <property type="match status" value="1"/>
</dbReference>
<dbReference type="SMART" id="SM00408">
    <property type="entry name" value="IGc2"/>
    <property type="match status" value="1"/>
</dbReference>
<feature type="domain" description="Ig-like" evidence="5">
    <location>
        <begin position="2"/>
        <end position="86"/>
    </location>
</feature>
<keyword evidence="4" id="KW-0393">Immunoglobulin domain</keyword>
<sequence length="90" mass="9558">PPRIIYVSGAGKVEVKKGYSVTLECKADGNPVPNITWTRKNNNLPGGEYSYSGNSLTVRHTNRHSAGIYLCVANNMVGSSAAASIALHVL</sequence>
<dbReference type="InterPro" id="IPR013783">
    <property type="entry name" value="Ig-like_fold"/>
</dbReference>
<gene>
    <name evidence="7" type="primary">LOC113472533</name>
</gene>
<evidence type="ECO:0000259" key="5">
    <source>
        <dbReference type="PROSITE" id="PS50835"/>
    </source>
</evidence>
<dbReference type="InterPro" id="IPR007110">
    <property type="entry name" value="Ig-like_dom"/>
</dbReference>
<dbReference type="InterPro" id="IPR003599">
    <property type="entry name" value="Ig_sub"/>
</dbReference>
<dbReference type="Pfam" id="PF13927">
    <property type="entry name" value="Ig_3"/>
    <property type="match status" value="1"/>
</dbReference>
<proteinExistence type="predicted"/>
<evidence type="ECO:0000256" key="1">
    <source>
        <dbReference type="ARBA" id="ARBA00022729"/>
    </source>
</evidence>
<dbReference type="STRING" id="121845.A0A3Q0JI82"/>
<organism evidence="6 7">
    <name type="scientific">Diaphorina citri</name>
    <name type="common">Asian citrus psyllid</name>
    <dbReference type="NCBI Taxonomy" id="121845"/>
    <lineage>
        <taxon>Eukaryota</taxon>
        <taxon>Metazoa</taxon>
        <taxon>Ecdysozoa</taxon>
        <taxon>Arthropoda</taxon>
        <taxon>Hexapoda</taxon>
        <taxon>Insecta</taxon>
        <taxon>Pterygota</taxon>
        <taxon>Neoptera</taxon>
        <taxon>Paraneoptera</taxon>
        <taxon>Hemiptera</taxon>
        <taxon>Sternorrhyncha</taxon>
        <taxon>Psylloidea</taxon>
        <taxon>Psyllidae</taxon>
        <taxon>Diaphorininae</taxon>
        <taxon>Diaphorina</taxon>
    </lineage>
</organism>
<evidence type="ECO:0000256" key="2">
    <source>
        <dbReference type="ARBA" id="ARBA00022737"/>
    </source>
</evidence>
<dbReference type="KEGG" id="dci:113472533"/>